<comment type="similarity">
    <text evidence="1">Belongs to the RNA polymerase beta' chain family.</text>
</comment>
<dbReference type="EMBL" id="RDQH01000340">
    <property type="protein sequence ID" value="RXH76657.1"/>
    <property type="molecule type" value="Genomic_DNA"/>
</dbReference>
<protein>
    <recommendedName>
        <fullName evidence="8">DNA-directed RNA polymerase I subunit RPA1</fullName>
        <ecNumber evidence="2">2.7.7.6</ecNumber>
    </recommendedName>
    <alternativeName>
        <fullName evidence="9">DNA-directed RNA polymerase I subunit rpa1</fullName>
    </alternativeName>
</protein>
<evidence type="ECO:0000313" key="14">
    <source>
        <dbReference type="Proteomes" id="UP000290289"/>
    </source>
</evidence>
<keyword evidence="11" id="KW-0812">Transmembrane</keyword>
<comment type="caution">
    <text evidence="13">The sequence shown here is derived from an EMBL/GenBank/DDBJ whole genome shotgun (WGS) entry which is preliminary data.</text>
</comment>
<evidence type="ECO:0000256" key="1">
    <source>
        <dbReference type="ARBA" id="ARBA00006460"/>
    </source>
</evidence>
<evidence type="ECO:0000256" key="4">
    <source>
        <dbReference type="ARBA" id="ARBA00022679"/>
    </source>
</evidence>
<sequence>MTNPAKVGEHVVRSHVIAWVIVVILTSLCQFIIPCCTILCTNLYKECVSSATIFGQSEHNLLCRSLISLHSEVYTGTISALISPFSSVEKAVSQLKLIMEGDVVGAKIEYSDCNEGDSHSDKHAKQQGWTSLQFTDLMSVFDKALPKQGKDCNNCQAKNPKISKPTFEWFQMSGTENARENVIRGCNLVGPLTGQDEGDEDEDENVDNNDTKNHKGERSKVPSEFLNQTISLSGDLLPKQVQDIIKLLWENEAEFCSFIGDIQCQGIGRKAETVLAPPIKFRPPSRDGDSVMEHPQTVLLSKVVQANNSLQESVVTKSDPSKTIRQWRDLQEYKNVMYNSKTATVGEPSTQMTLNTFHLAERGEMNVTLGIPRLQEILMTAANESKTPVMTCPLQKGRSKEEAQHLADKLKKITVADLVESMEVTLLPYVLQGLETCQDWEEILEVVLGCWKTPYKVMCSCFLKLGSLIHHKRGQMRRMKIFLKADINIRKKTTTMMVQMMVKGLKDFGLDAQKRKLQAFDEMDYEDGCEVEVRDGDLTDGDEVENDEENDIENGKDDALGVVDVIDEKSESPLEEAGDLPKPKSEEKKNKSGATIKKEVRAQLVRKETDRSIFVSANGFHFEVHFKFTDAPHILLAQIAQRTAQKVCMQRSGNVADCKQITCDENQVLLYGKDPENKQSYSSKEKKEMAALQTTGVDFRTFWKLQDVLDVRETIIREIVNVFKSYGISLNIRHLTIIADYMTHTGGYRPMNRFGGIAESISPFKKMSFETAAKFIVEAAYHGQTDDLETPSARICLGLPVKVGTGCFDLMQKIKV</sequence>
<evidence type="ECO:0000256" key="9">
    <source>
        <dbReference type="ARBA" id="ARBA00074527"/>
    </source>
</evidence>
<dbReference type="PANTHER" id="PTHR19376">
    <property type="entry name" value="DNA-DIRECTED RNA POLYMERASE"/>
    <property type="match status" value="1"/>
</dbReference>
<feature type="region of interest" description="Disordered" evidence="10">
    <location>
        <begin position="190"/>
        <end position="222"/>
    </location>
</feature>
<feature type="transmembrane region" description="Helical" evidence="11">
    <location>
        <begin position="12"/>
        <end position="33"/>
    </location>
</feature>
<evidence type="ECO:0000259" key="12">
    <source>
        <dbReference type="Pfam" id="PF04998"/>
    </source>
</evidence>
<dbReference type="PANTHER" id="PTHR19376:SF11">
    <property type="entry name" value="DNA-DIRECTED RNA POLYMERASE I SUBUNIT RPA1"/>
    <property type="match status" value="1"/>
</dbReference>
<feature type="compositionally biased region" description="Acidic residues" evidence="10">
    <location>
        <begin position="196"/>
        <end position="207"/>
    </location>
</feature>
<dbReference type="GO" id="GO:0003677">
    <property type="term" value="F:DNA binding"/>
    <property type="evidence" value="ECO:0007669"/>
    <property type="project" value="InterPro"/>
</dbReference>
<dbReference type="Gene3D" id="1.10.150.390">
    <property type="match status" value="1"/>
</dbReference>
<proteinExistence type="inferred from homology"/>
<evidence type="ECO:0000256" key="2">
    <source>
        <dbReference type="ARBA" id="ARBA00012418"/>
    </source>
</evidence>
<dbReference type="STRING" id="3750.A0A498I406"/>
<reference evidence="13 14" key="1">
    <citation type="submission" date="2018-10" db="EMBL/GenBank/DDBJ databases">
        <title>A high-quality apple genome assembly.</title>
        <authorList>
            <person name="Hu J."/>
        </authorList>
    </citation>
    <scope>NUCLEOTIDE SEQUENCE [LARGE SCALE GENOMIC DNA]</scope>
    <source>
        <strain evidence="14">cv. HFTH1</strain>
        <tissue evidence="13">Young leaf</tissue>
    </source>
</reference>
<keyword evidence="4" id="KW-0808">Transferase</keyword>
<dbReference type="Pfam" id="PF04998">
    <property type="entry name" value="RNA_pol_Rpb1_5"/>
    <property type="match status" value="1"/>
</dbReference>
<evidence type="ECO:0000256" key="10">
    <source>
        <dbReference type="SAM" id="MobiDB-lite"/>
    </source>
</evidence>
<dbReference type="InterPro" id="IPR007081">
    <property type="entry name" value="RNA_pol_Rpb1_5"/>
</dbReference>
<dbReference type="InterPro" id="IPR047107">
    <property type="entry name" value="DNA-dir_RNA_pol1_lsu_C"/>
</dbReference>
<dbReference type="SUPFAM" id="SSF64484">
    <property type="entry name" value="beta and beta-prime subunits of DNA dependent RNA-polymerase"/>
    <property type="match status" value="2"/>
</dbReference>
<evidence type="ECO:0000256" key="7">
    <source>
        <dbReference type="ARBA" id="ARBA00023163"/>
    </source>
</evidence>
<keyword evidence="5" id="KW-0548">Nucleotidyltransferase</keyword>
<keyword evidence="11" id="KW-0472">Membrane</keyword>
<feature type="region of interest" description="Disordered" evidence="10">
    <location>
        <begin position="571"/>
        <end position="594"/>
    </location>
</feature>
<evidence type="ECO:0000256" key="3">
    <source>
        <dbReference type="ARBA" id="ARBA00022478"/>
    </source>
</evidence>
<dbReference type="InterPro" id="IPR045867">
    <property type="entry name" value="DNA-dir_RpoC_beta_prime"/>
</dbReference>
<gene>
    <name evidence="13" type="ORF">DVH24_019545</name>
</gene>
<dbReference type="GO" id="GO:0006351">
    <property type="term" value="P:DNA-templated transcription"/>
    <property type="evidence" value="ECO:0007669"/>
    <property type="project" value="InterPro"/>
</dbReference>
<feature type="region of interest" description="Disordered" evidence="10">
    <location>
        <begin position="536"/>
        <end position="555"/>
    </location>
</feature>
<keyword evidence="3" id="KW-0240">DNA-directed RNA polymerase</keyword>
<dbReference type="FunFam" id="1.10.150.390:FF:000005">
    <property type="entry name" value="DNA-directed RNA polymerase subunit"/>
    <property type="match status" value="1"/>
</dbReference>
<feature type="compositionally biased region" description="Basic and acidic residues" evidence="10">
    <location>
        <begin position="209"/>
        <end position="221"/>
    </location>
</feature>
<evidence type="ECO:0000256" key="5">
    <source>
        <dbReference type="ARBA" id="ARBA00022695"/>
    </source>
</evidence>
<keyword evidence="11" id="KW-1133">Transmembrane helix</keyword>
<dbReference type="EC" id="2.7.7.6" evidence="2"/>
<evidence type="ECO:0000256" key="6">
    <source>
        <dbReference type="ARBA" id="ARBA00022833"/>
    </source>
</evidence>
<feature type="domain" description="RNA polymerase Rpb1" evidence="12">
    <location>
        <begin position="344"/>
        <end position="755"/>
    </location>
</feature>
<evidence type="ECO:0000256" key="8">
    <source>
        <dbReference type="ARBA" id="ARBA00074245"/>
    </source>
</evidence>
<evidence type="ECO:0000313" key="13">
    <source>
        <dbReference type="EMBL" id="RXH76657.1"/>
    </source>
</evidence>
<dbReference type="AlphaFoldDB" id="A0A498I406"/>
<keyword evidence="6" id="KW-0862">Zinc</keyword>
<organism evidence="13 14">
    <name type="scientific">Malus domestica</name>
    <name type="common">Apple</name>
    <name type="synonym">Pyrus malus</name>
    <dbReference type="NCBI Taxonomy" id="3750"/>
    <lineage>
        <taxon>Eukaryota</taxon>
        <taxon>Viridiplantae</taxon>
        <taxon>Streptophyta</taxon>
        <taxon>Embryophyta</taxon>
        <taxon>Tracheophyta</taxon>
        <taxon>Spermatophyta</taxon>
        <taxon>Magnoliopsida</taxon>
        <taxon>eudicotyledons</taxon>
        <taxon>Gunneridae</taxon>
        <taxon>Pentapetalae</taxon>
        <taxon>rosids</taxon>
        <taxon>fabids</taxon>
        <taxon>Rosales</taxon>
        <taxon>Rosaceae</taxon>
        <taxon>Amygdaloideae</taxon>
        <taxon>Maleae</taxon>
        <taxon>Malus</taxon>
    </lineage>
</organism>
<dbReference type="GO" id="GO:0005736">
    <property type="term" value="C:RNA polymerase I complex"/>
    <property type="evidence" value="ECO:0007669"/>
    <property type="project" value="TreeGrafter"/>
</dbReference>
<accession>A0A498I406</accession>
<name>A0A498I406_MALDO</name>
<keyword evidence="7" id="KW-0804">Transcription</keyword>
<dbReference type="Proteomes" id="UP000290289">
    <property type="component" value="Chromosome 14"/>
</dbReference>
<feature type="compositionally biased region" description="Acidic residues" evidence="10">
    <location>
        <begin position="538"/>
        <end position="552"/>
    </location>
</feature>
<dbReference type="GO" id="GO:0003899">
    <property type="term" value="F:DNA-directed RNA polymerase activity"/>
    <property type="evidence" value="ECO:0007669"/>
    <property type="project" value="UniProtKB-EC"/>
</dbReference>
<feature type="compositionally biased region" description="Basic and acidic residues" evidence="10">
    <location>
        <begin position="579"/>
        <end position="594"/>
    </location>
</feature>
<dbReference type="CDD" id="cd02735">
    <property type="entry name" value="RNAP_I_Rpa1_C"/>
    <property type="match status" value="1"/>
</dbReference>
<keyword evidence="14" id="KW-1185">Reference proteome</keyword>
<evidence type="ECO:0000256" key="11">
    <source>
        <dbReference type="SAM" id="Phobius"/>
    </source>
</evidence>